<gene>
    <name evidence="1" type="ORF">Xbud_02981</name>
</gene>
<proteinExistence type="predicted"/>
<dbReference type="Proteomes" id="UP000225833">
    <property type="component" value="Unassembled WGS sequence"/>
</dbReference>
<accession>A0A2D0IU65</accession>
<dbReference type="EMBL" id="NIBS01000019">
    <property type="protein sequence ID" value="PHM25409.1"/>
    <property type="molecule type" value="Genomic_DNA"/>
</dbReference>
<protein>
    <submittedName>
        <fullName evidence="1">DNA repair protein</fullName>
    </submittedName>
</protein>
<reference evidence="1 2" key="1">
    <citation type="journal article" date="2017" name="Nat. Microbiol.">
        <title>Natural product diversity associated with the nematode symbionts Photorhabdus and Xenorhabdus.</title>
        <authorList>
            <person name="Tobias N.J."/>
            <person name="Wolff H."/>
            <person name="Djahanschiri B."/>
            <person name="Grundmann F."/>
            <person name="Kronenwerth M."/>
            <person name="Shi Y.M."/>
            <person name="Simonyi S."/>
            <person name="Grun P."/>
            <person name="Shapiro-Ilan D."/>
            <person name="Pidot S.J."/>
            <person name="Stinear T.P."/>
            <person name="Ebersberger I."/>
            <person name="Bode H.B."/>
        </authorList>
    </citation>
    <scope>NUCLEOTIDE SEQUENCE [LARGE SCALE GENOMIC DNA]</scope>
    <source>
        <strain evidence="1 2">DSM 16342</strain>
    </source>
</reference>
<organism evidence="1 2">
    <name type="scientific">Xenorhabdus budapestensis</name>
    <dbReference type="NCBI Taxonomy" id="290110"/>
    <lineage>
        <taxon>Bacteria</taxon>
        <taxon>Pseudomonadati</taxon>
        <taxon>Pseudomonadota</taxon>
        <taxon>Gammaproteobacteria</taxon>
        <taxon>Enterobacterales</taxon>
        <taxon>Morganellaceae</taxon>
        <taxon>Xenorhabdus</taxon>
    </lineage>
</organism>
<name>A0A2D0IU65_XENBU</name>
<comment type="caution">
    <text evidence="1">The sequence shown here is derived from an EMBL/GenBank/DDBJ whole genome shotgun (WGS) entry which is preliminary data.</text>
</comment>
<dbReference type="AlphaFoldDB" id="A0A2D0IU65"/>
<sequence>MRQIILIPLYIENSLTSNPVLAPLVLRDMNDLYLFIDKAMGKPFSSNVLSYPYSEAEITEIVAILERLLIMRNIVFKVNQQYIASAAQSDKYRTEPPFKLQGSYRNMNKLSEKVSAVMNEAEIRNIMTPKQQQRWQQIKRDFMRNKALGGDNADIGDRVIAQLADLVEIVQALGN</sequence>
<evidence type="ECO:0000313" key="2">
    <source>
        <dbReference type="Proteomes" id="UP000225833"/>
    </source>
</evidence>
<evidence type="ECO:0000313" key="1">
    <source>
        <dbReference type="EMBL" id="PHM25409.1"/>
    </source>
</evidence>